<accession>W8R2H1</accession>
<sequence length="113" mass="12787">MSESEVSSVAKRRKELRETYGSLYEKAEALLFKHDPAGLDFGENLDEYDPEVDAILPQLHLCRSSSEVTAIIHREFVRLFDEHMAGPLEAYNVIGADLWILWQEFKASSSGNA</sequence>
<dbReference type="RefSeq" id="WP_025243006.1">
    <property type="nucleotide sequence ID" value="NZ_CP007441.1"/>
</dbReference>
<dbReference type="Gene3D" id="1.10.340.20">
    <property type="entry name" value="Apc36109-like domain"/>
    <property type="match status" value="1"/>
</dbReference>
<dbReference type="EMBL" id="CP007441">
    <property type="protein sequence ID" value="AHL76804.1"/>
    <property type="molecule type" value="Genomic_DNA"/>
</dbReference>
<protein>
    <submittedName>
        <fullName evidence="1">Uncharacterized protein</fullName>
    </submittedName>
</protein>
<gene>
    <name evidence="1" type="ORF">CH92_17565</name>
</gene>
<dbReference type="OrthoDB" id="5147543at2"/>
<dbReference type="Proteomes" id="UP000019522">
    <property type="component" value="Chromosome"/>
</dbReference>
<evidence type="ECO:0000313" key="1">
    <source>
        <dbReference type="EMBL" id="AHL76804.1"/>
    </source>
</evidence>
<evidence type="ECO:0000313" key="2">
    <source>
        <dbReference type="Proteomes" id="UP000019522"/>
    </source>
</evidence>
<proteinExistence type="predicted"/>
<dbReference type="InterPro" id="IPR023162">
    <property type="entry name" value="Apc36109-like_dom_sf"/>
</dbReference>
<reference evidence="1 2" key="2">
    <citation type="submission" date="2014-03" db="EMBL/GenBank/DDBJ databases">
        <authorList>
            <person name="Baltrus D."/>
            <person name="Dougherty K."/>
        </authorList>
    </citation>
    <scope>NUCLEOTIDE SEQUENCE</scope>
    <source>
        <strain evidence="1 2">28a24</strain>
    </source>
</reference>
<dbReference type="KEGG" id="pstt:CH92_17565"/>
<name>W8R2H1_STUST</name>
<dbReference type="AlphaFoldDB" id="W8R2H1"/>
<dbReference type="SUPFAM" id="SSF116922">
    <property type="entry name" value="YugE-like"/>
    <property type="match status" value="1"/>
</dbReference>
<reference evidence="2" key="1">
    <citation type="journal article" date="2014" name="Genome Announc.">
        <title>Complete Genome Sequence of the Highly Transformable Pseudomonas stutzeri Strain 28a24.</title>
        <authorList>
            <person name="Smith B.A."/>
            <person name="Dougherty K.M."/>
            <person name="Baltrus D.A."/>
        </authorList>
    </citation>
    <scope>NUCLEOTIDE SEQUENCE [LARGE SCALE GENOMIC DNA]</scope>
    <source>
        <strain evidence="2">28a24</strain>
    </source>
</reference>
<organism evidence="1 2">
    <name type="scientific">Stutzerimonas stutzeri</name>
    <name type="common">Pseudomonas stutzeri</name>
    <dbReference type="NCBI Taxonomy" id="316"/>
    <lineage>
        <taxon>Bacteria</taxon>
        <taxon>Pseudomonadati</taxon>
        <taxon>Pseudomonadota</taxon>
        <taxon>Gammaproteobacteria</taxon>
        <taxon>Pseudomonadales</taxon>
        <taxon>Pseudomonadaceae</taxon>
        <taxon>Stutzerimonas</taxon>
    </lineage>
</organism>